<evidence type="ECO:0000313" key="8">
    <source>
        <dbReference type="EMBL" id="PWJ39403.1"/>
    </source>
</evidence>
<dbReference type="InterPro" id="IPR000888">
    <property type="entry name" value="RmlC-like"/>
</dbReference>
<dbReference type="CDD" id="cd00438">
    <property type="entry name" value="cupin_RmlC"/>
    <property type="match status" value="1"/>
</dbReference>
<dbReference type="PANTHER" id="PTHR21047:SF2">
    <property type="entry name" value="THYMIDINE DIPHOSPHO-4-KETO-RHAMNOSE 3,5-EPIMERASE"/>
    <property type="match status" value="1"/>
</dbReference>
<evidence type="ECO:0000256" key="5">
    <source>
        <dbReference type="PIRSR" id="PIRSR600888-1"/>
    </source>
</evidence>
<feature type="active site" description="Proton donor" evidence="5">
    <location>
        <position position="132"/>
    </location>
</feature>
<accession>A0A315Z6C3</accession>
<dbReference type="InterPro" id="IPR011051">
    <property type="entry name" value="RmlC_Cupin_sf"/>
</dbReference>
<dbReference type="Pfam" id="PF00908">
    <property type="entry name" value="dTDP_sugar_isom"/>
    <property type="match status" value="1"/>
</dbReference>
<gene>
    <name evidence="8" type="ORF">BC781_106304</name>
</gene>
<organism evidence="8 9">
    <name type="scientific">Sediminitomix flava</name>
    <dbReference type="NCBI Taxonomy" id="379075"/>
    <lineage>
        <taxon>Bacteria</taxon>
        <taxon>Pseudomonadati</taxon>
        <taxon>Bacteroidota</taxon>
        <taxon>Cytophagia</taxon>
        <taxon>Cytophagales</taxon>
        <taxon>Flammeovirgaceae</taxon>
        <taxon>Sediminitomix</taxon>
    </lineage>
</organism>
<sequence length="185" mass="21385">MEIIKTKLKDCYIIEPKVFGDERGYFFESFHKEKFKVETGLDIDFVQDNQSSSKYGVLRGLHLQFGEYAQAKLVRVLSGRVLDIAVDLREESETYGQYEAVELSADNKRQFFVPRGFAHGFVVLSESAEFFYKCDNYYAPSYEGGIFYNDKDLNIDWGIPQSEMIISEKDQKLPSLSDFKNTKLS</sequence>
<evidence type="ECO:0000256" key="6">
    <source>
        <dbReference type="PIRSR" id="PIRSR600888-3"/>
    </source>
</evidence>
<dbReference type="NCBIfam" id="TIGR01221">
    <property type="entry name" value="rmlC"/>
    <property type="match status" value="1"/>
</dbReference>
<evidence type="ECO:0000313" key="9">
    <source>
        <dbReference type="Proteomes" id="UP000245535"/>
    </source>
</evidence>
<feature type="site" description="Participates in a stacking interaction with the thymidine ring of dTDP-4-oxo-6-deoxyglucose" evidence="6">
    <location>
        <position position="138"/>
    </location>
</feature>
<comment type="function">
    <text evidence="2 7">Catalyzes the epimerization of the C3' and C5'positions of dTDP-6-deoxy-D-xylo-4-hexulose, forming dTDP-6-deoxy-L-lyxo-4-hexulose.</text>
</comment>
<keyword evidence="9" id="KW-1185">Reference proteome</keyword>
<evidence type="ECO:0000256" key="2">
    <source>
        <dbReference type="ARBA" id="ARBA00001997"/>
    </source>
</evidence>
<reference evidence="8 9" key="1">
    <citation type="submission" date="2018-03" db="EMBL/GenBank/DDBJ databases">
        <title>Genomic Encyclopedia of Archaeal and Bacterial Type Strains, Phase II (KMG-II): from individual species to whole genera.</title>
        <authorList>
            <person name="Goeker M."/>
        </authorList>
    </citation>
    <scope>NUCLEOTIDE SEQUENCE [LARGE SCALE GENOMIC DNA]</scope>
    <source>
        <strain evidence="8 9">DSM 28229</strain>
    </source>
</reference>
<comment type="caution">
    <text evidence="8">The sequence shown here is derived from an EMBL/GenBank/DDBJ whole genome shotgun (WGS) entry which is preliminary data.</text>
</comment>
<dbReference type="PANTHER" id="PTHR21047">
    <property type="entry name" value="DTDP-6-DEOXY-D-GLUCOSE-3,5 EPIMERASE"/>
    <property type="match status" value="1"/>
</dbReference>
<comment type="subunit">
    <text evidence="7">Homodimer.</text>
</comment>
<comment type="catalytic activity">
    <reaction evidence="1 7">
        <text>dTDP-4-dehydro-6-deoxy-alpha-D-glucose = dTDP-4-dehydro-beta-L-rhamnose</text>
        <dbReference type="Rhea" id="RHEA:16969"/>
        <dbReference type="ChEBI" id="CHEBI:57649"/>
        <dbReference type="ChEBI" id="CHEBI:62830"/>
        <dbReference type="EC" id="5.1.3.13"/>
    </reaction>
</comment>
<evidence type="ECO:0000256" key="7">
    <source>
        <dbReference type="RuleBase" id="RU364069"/>
    </source>
</evidence>
<comment type="similarity">
    <text evidence="7">Belongs to the dTDP-4-dehydrorhamnose 3,5-epimerase family.</text>
</comment>
<name>A0A315Z6C3_SEDFL</name>
<evidence type="ECO:0000256" key="3">
    <source>
        <dbReference type="ARBA" id="ARBA00012098"/>
    </source>
</evidence>
<dbReference type="EMBL" id="QGDO01000006">
    <property type="protein sequence ID" value="PWJ39403.1"/>
    <property type="molecule type" value="Genomic_DNA"/>
</dbReference>
<feature type="active site" description="Proton acceptor" evidence="5">
    <location>
        <position position="62"/>
    </location>
</feature>
<protein>
    <recommendedName>
        <fullName evidence="4 7">dTDP-4-dehydrorhamnose 3,5-epimerase</fullName>
        <ecNumber evidence="3 7">5.1.3.13</ecNumber>
    </recommendedName>
    <alternativeName>
        <fullName evidence="7">Thymidine diphospho-4-keto-rhamnose 3,5-epimerase</fullName>
    </alternativeName>
</protein>
<dbReference type="OrthoDB" id="9800680at2"/>
<dbReference type="Gene3D" id="2.60.120.10">
    <property type="entry name" value="Jelly Rolls"/>
    <property type="match status" value="1"/>
</dbReference>
<dbReference type="EC" id="5.1.3.13" evidence="3 7"/>
<dbReference type="GO" id="GO:0005829">
    <property type="term" value="C:cytosol"/>
    <property type="evidence" value="ECO:0007669"/>
    <property type="project" value="TreeGrafter"/>
</dbReference>
<proteinExistence type="inferred from homology"/>
<dbReference type="InterPro" id="IPR014710">
    <property type="entry name" value="RmlC-like_jellyroll"/>
</dbReference>
<dbReference type="SUPFAM" id="SSF51182">
    <property type="entry name" value="RmlC-like cupins"/>
    <property type="match status" value="1"/>
</dbReference>
<dbReference type="Proteomes" id="UP000245535">
    <property type="component" value="Unassembled WGS sequence"/>
</dbReference>
<evidence type="ECO:0000256" key="1">
    <source>
        <dbReference type="ARBA" id="ARBA00001298"/>
    </source>
</evidence>
<evidence type="ECO:0000256" key="4">
    <source>
        <dbReference type="ARBA" id="ARBA00019595"/>
    </source>
</evidence>
<dbReference type="RefSeq" id="WP_109621406.1">
    <property type="nucleotide sequence ID" value="NZ_QGDO01000006.1"/>
</dbReference>
<comment type="pathway">
    <text evidence="7">Carbohydrate biosynthesis; dTDP-L-rhamnose biosynthesis.</text>
</comment>
<keyword evidence="7" id="KW-0413">Isomerase</keyword>
<dbReference type="UniPathway" id="UPA00124"/>
<dbReference type="GO" id="GO:0000271">
    <property type="term" value="P:polysaccharide biosynthetic process"/>
    <property type="evidence" value="ECO:0007669"/>
    <property type="project" value="TreeGrafter"/>
</dbReference>
<dbReference type="GO" id="GO:0008830">
    <property type="term" value="F:dTDP-4-dehydrorhamnose 3,5-epimerase activity"/>
    <property type="evidence" value="ECO:0007669"/>
    <property type="project" value="UniProtKB-UniRule"/>
</dbReference>
<dbReference type="GO" id="GO:0019305">
    <property type="term" value="P:dTDP-rhamnose biosynthetic process"/>
    <property type="evidence" value="ECO:0007669"/>
    <property type="project" value="UniProtKB-UniRule"/>
</dbReference>
<dbReference type="AlphaFoldDB" id="A0A315Z6C3"/>